<dbReference type="PANTHER" id="PTHR32328">
    <property type="entry name" value="L-SERYL-TRNA(SEC) SELENIUM TRANSFERASE"/>
    <property type="match status" value="1"/>
</dbReference>
<dbReference type="OrthoDB" id="9787096at2"/>
<dbReference type="Gene3D" id="3.90.1150.180">
    <property type="match status" value="1"/>
</dbReference>
<evidence type="ECO:0000256" key="8">
    <source>
        <dbReference type="HAMAP-Rule" id="MF_00423"/>
    </source>
</evidence>
<dbReference type="InterPro" id="IPR015424">
    <property type="entry name" value="PyrdxlP-dep_Trfase"/>
</dbReference>
<dbReference type="NCBIfam" id="TIGR00474">
    <property type="entry name" value="selA"/>
    <property type="match status" value="1"/>
</dbReference>
<keyword evidence="2 8" id="KW-0963">Cytoplasm</keyword>
<evidence type="ECO:0000256" key="6">
    <source>
        <dbReference type="ARBA" id="ARBA00023266"/>
    </source>
</evidence>
<evidence type="ECO:0000313" key="12">
    <source>
        <dbReference type="Proteomes" id="UP000050417"/>
    </source>
</evidence>
<evidence type="ECO:0000256" key="7">
    <source>
        <dbReference type="ARBA" id="ARBA00044507"/>
    </source>
</evidence>
<evidence type="ECO:0000256" key="4">
    <source>
        <dbReference type="ARBA" id="ARBA00022898"/>
    </source>
</evidence>
<dbReference type="InterPro" id="IPR004534">
    <property type="entry name" value="SelA_trans"/>
</dbReference>
<sequence length="464" mass="49679">MTNPRDLPAVDSLLQHKQAAELVAEYGRGQTLNAIREELAALRESMLAGEEITLPKNGGILEAAKKRLQKQFQPTLEAVINATGVVLHTNLGRAPLSTVDMQQLAVLLSSYNTLEFDLESGKRGSRSVHAEALIRRLTGAEAALVVNNNAAAVLLALSALSKGKRAIISRSQLVEIGGGFRVPDVMRQSGAKLVEIGTTNRVNLQDYEEALEEPSALVVRAHHSNFKLVGFTHEPDFAAIVKAAHARGVPVLDDLGSGALLDTSRYGLAHEPMVQESLAAGADLVCFSGDKLLGGPQAGILVGKADLVAKVKRHPLARAVRADKFCLAALAVTLEHYLKEEAERAIPIWVMISAPLKQLEKRARHWQASLGAGEVVESVSTVGGGSLPEETLPTYALALRPPKLAAFQKALRQMSPPVIARVENDQVLFDPRTVLPEQEGALLVGLANALAMGAGGRFKKEEQE</sequence>
<dbReference type="GO" id="GO:0001514">
    <property type="term" value="P:selenocysteine incorporation"/>
    <property type="evidence" value="ECO:0007669"/>
    <property type="project" value="UniProtKB-UniRule"/>
</dbReference>
<keyword evidence="3 8" id="KW-0808">Transferase</keyword>
<evidence type="ECO:0000259" key="10">
    <source>
        <dbReference type="Pfam" id="PF12390"/>
    </source>
</evidence>
<dbReference type="Proteomes" id="UP000050417">
    <property type="component" value="Unassembled WGS sequence"/>
</dbReference>
<dbReference type="Pfam" id="PF12390">
    <property type="entry name" value="Se-cys_synth_N"/>
    <property type="match status" value="1"/>
</dbReference>
<dbReference type="PANTHER" id="PTHR32328:SF0">
    <property type="entry name" value="L-SERYL-TRNA(SEC) SELENIUM TRANSFERASE"/>
    <property type="match status" value="1"/>
</dbReference>
<comment type="pathway">
    <text evidence="8">Aminoacyl-tRNA biosynthesis; selenocysteinyl-tRNA(Sec) biosynthesis; selenocysteinyl-tRNA(Sec) from L-seryl-tRNA(Sec) (bacterial route): step 1/1.</text>
</comment>
<dbReference type="InterPro" id="IPR018319">
    <property type="entry name" value="SelA-like"/>
</dbReference>
<keyword evidence="5 8" id="KW-0648">Protein biosynthesis</keyword>
<comment type="cofactor">
    <cofactor evidence="1 8 9">
        <name>pyridoxal 5'-phosphate</name>
        <dbReference type="ChEBI" id="CHEBI:597326"/>
    </cofactor>
</comment>
<dbReference type="GO" id="GO:0001717">
    <property type="term" value="P:conversion of seryl-tRNAsec to selenocys-tRNAsec"/>
    <property type="evidence" value="ECO:0007669"/>
    <property type="project" value="UniProtKB-UniRule"/>
</dbReference>
<comment type="caution">
    <text evidence="11">The sequence shown here is derived from an EMBL/GenBank/DDBJ whole genome shotgun (WGS) entry which is preliminary data.</text>
</comment>
<dbReference type="Pfam" id="PF03841">
    <property type="entry name" value="SelA"/>
    <property type="match status" value="1"/>
</dbReference>
<evidence type="ECO:0000256" key="3">
    <source>
        <dbReference type="ARBA" id="ARBA00022679"/>
    </source>
</evidence>
<accession>A0A0P6X7E1</accession>
<evidence type="ECO:0000256" key="2">
    <source>
        <dbReference type="ARBA" id="ARBA00022490"/>
    </source>
</evidence>
<keyword evidence="12" id="KW-1185">Reference proteome</keyword>
<dbReference type="HAMAP" id="MF_00423">
    <property type="entry name" value="SelA"/>
    <property type="match status" value="1"/>
</dbReference>
<comment type="similarity">
    <text evidence="7 8">Belongs to the SelA family.</text>
</comment>
<dbReference type="SUPFAM" id="SSF53383">
    <property type="entry name" value="PLP-dependent transferases"/>
    <property type="match status" value="1"/>
</dbReference>
<evidence type="ECO:0000256" key="5">
    <source>
        <dbReference type="ARBA" id="ARBA00022917"/>
    </source>
</evidence>
<dbReference type="STRING" id="1134406.ADN00_18660"/>
<gene>
    <name evidence="8" type="primary">selA</name>
    <name evidence="11" type="ORF">ADN00_18660</name>
</gene>
<organism evidence="11 12">
    <name type="scientific">Ornatilinea apprima</name>
    <dbReference type="NCBI Taxonomy" id="1134406"/>
    <lineage>
        <taxon>Bacteria</taxon>
        <taxon>Bacillati</taxon>
        <taxon>Chloroflexota</taxon>
        <taxon>Anaerolineae</taxon>
        <taxon>Anaerolineales</taxon>
        <taxon>Anaerolineaceae</taxon>
        <taxon>Ornatilinea</taxon>
    </lineage>
</organism>
<feature type="modified residue" description="N6-(pyridoxal phosphate)lysine" evidence="8 9">
    <location>
        <position position="291"/>
    </location>
</feature>
<dbReference type="Gene3D" id="3.40.640.10">
    <property type="entry name" value="Type I PLP-dependent aspartate aminotransferase-like (Major domain)"/>
    <property type="match status" value="1"/>
</dbReference>
<dbReference type="PATRIC" id="fig|1134406.4.peg.3041"/>
<dbReference type="GO" id="GO:0004125">
    <property type="term" value="F:L-seryl-tRNA(Sec) selenium transferase activity"/>
    <property type="evidence" value="ECO:0007669"/>
    <property type="project" value="UniProtKB-UniRule"/>
</dbReference>
<comment type="catalytic activity">
    <reaction evidence="8">
        <text>L-seryl-tRNA(Sec) + selenophosphate + H(+) = L-selenocysteinyl-tRNA(Sec) + phosphate</text>
        <dbReference type="Rhea" id="RHEA:22728"/>
        <dbReference type="Rhea" id="RHEA-COMP:9742"/>
        <dbReference type="Rhea" id="RHEA-COMP:9743"/>
        <dbReference type="ChEBI" id="CHEBI:15378"/>
        <dbReference type="ChEBI" id="CHEBI:16144"/>
        <dbReference type="ChEBI" id="CHEBI:43474"/>
        <dbReference type="ChEBI" id="CHEBI:78533"/>
        <dbReference type="ChEBI" id="CHEBI:78573"/>
        <dbReference type="EC" id="2.9.1.1"/>
    </reaction>
</comment>
<dbReference type="AlphaFoldDB" id="A0A0P6X7E1"/>
<evidence type="ECO:0000313" key="11">
    <source>
        <dbReference type="EMBL" id="KPL70071.1"/>
    </source>
</evidence>
<dbReference type="EMBL" id="LGCL01000045">
    <property type="protein sequence ID" value="KPL70071.1"/>
    <property type="molecule type" value="Genomic_DNA"/>
</dbReference>
<keyword evidence="6 8" id="KW-0711">Selenium</keyword>
<proteinExistence type="inferred from homology"/>
<feature type="domain" description="L-seryl-tRNA selenium transferase N-terminal" evidence="10">
    <location>
        <begin position="5"/>
        <end position="43"/>
    </location>
</feature>
<comment type="subcellular location">
    <subcellularLocation>
        <location evidence="8">Cytoplasm</location>
    </subcellularLocation>
</comment>
<comment type="function">
    <text evidence="8">Converts seryl-tRNA(Sec) to selenocysteinyl-tRNA(Sec) required for selenoprotein biosynthesis.</text>
</comment>
<name>A0A0P6X7E1_9CHLR</name>
<dbReference type="RefSeq" id="WP_075064552.1">
    <property type="nucleotide sequence ID" value="NZ_LGCL01000045.1"/>
</dbReference>
<dbReference type="GO" id="GO:0005737">
    <property type="term" value="C:cytoplasm"/>
    <property type="evidence" value="ECO:0007669"/>
    <property type="project" value="UniProtKB-SubCell"/>
</dbReference>
<dbReference type="UniPathway" id="UPA00906">
    <property type="reaction ID" value="UER00896"/>
</dbReference>
<reference evidence="11 12" key="1">
    <citation type="submission" date="2015-07" db="EMBL/GenBank/DDBJ databases">
        <title>Genome sequence of Ornatilinea apprima DSM 23815.</title>
        <authorList>
            <person name="Hemp J."/>
            <person name="Ward L.M."/>
            <person name="Pace L.A."/>
            <person name="Fischer W.W."/>
        </authorList>
    </citation>
    <scope>NUCLEOTIDE SEQUENCE [LARGE SCALE GENOMIC DNA]</scope>
    <source>
        <strain evidence="11 12">P3M-1</strain>
    </source>
</reference>
<keyword evidence="4 8" id="KW-0663">Pyridoxal phosphate</keyword>
<dbReference type="InterPro" id="IPR025862">
    <property type="entry name" value="SelA_trans_N_dom"/>
</dbReference>
<protein>
    <recommendedName>
        <fullName evidence="8">L-seryl-tRNA(Sec) selenium transferase</fullName>
        <ecNumber evidence="8">2.9.1.1</ecNumber>
    </recommendedName>
    <alternativeName>
        <fullName evidence="8">Selenocysteine synthase</fullName>
        <shortName evidence="8">Sec synthase</shortName>
    </alternativeName>
    <alternativeName>
        <fullName evidence="8">Selenocysteinyl-tRNA(Sec) synthase</fullName>
    </alternativeName>
</protein>
<dbReference type="InterPro" id="IPR015421">
    <property type="entry name" value="PyrdxlP-dep_Trfase_major"/>
</dbReference>
<evidence type="ECO:0000256" key="9">
    <source>
        <dbReference type="PIRSR" id="PIRSR618319-50"/>
    </source>
</evidence>
<dbReference type="EC" id="2.9.1.1" evidence="8"/>
<evidence type="ECO:0000256" key="1">
    <source>
        <dbReference type="ARBA" id="ARBA00001933"/>
    </source>
</evidence>